<dbReference type="EMBL" id="JAPZBT010000002">
    <property type="protein sequence ID" value="KAJ5373851.1"/>
    <property type="molecule type" value="Genomic_DNA"/>
</dbReference>
<reference evidence="1" key="1">
    <citation type="submission" date="2022-12" db="EMBL/GenBank/DDBJ databases">
        <authorList>
            <person name="Petersen C."/>
        </authorList>
    </citation>
    <scope>NUCLEOTIDE SEQUENCE</scope>
    <source>
        <strain evidence="1">IBT 3081</strain>
    </source>
</reference>
<dbReference type="OrthoDB" id="4369356at2759"/>
<name>A0A9W9S857_9EURO</name>
<dbReference type="GeneID" id="81462770"/>
<proteinExistence type="predicted"/>
<evidence type="ECO:0000313" key="1">
    <source>
        <dbReference type="EMBL" id="KAJ5373851.1"/>
    </source>
</evidence>
<organism evidence="1 2">
    <name type="scientific">Penicillium concentricum</name>
    <dbReference type="NCBI Taxonomy" id="293559"/>
    <lineage>
        <taxon>Eukaryota</taxon>
        <taxon>Fungi</taxon>
        <taxon>Dikarya</taxon>
        <taxon>Ascomycota</taxon>
        <taxon>Pezizomycotina</taxon>
        <taxon>Eurotiomycetes</taxon>
        <taxon>Eurotiomycetidae</taxon>
        <taxon>Eurotiales</taxon>
        <taxon>Aspergillaceae</taxon>
        <taxon>Penicillium</taxon>
    </lineage>
</organism>
<dbReference type="Proteomes" id="UP001147752">
    <property type="component" value="Unassembled WGS sequence"/>
</dbReference>
<sequence>MSFNPGYTGHQGSSSDQFYVNQQSYVNQPSYVYPQGDFYDQGVNFLPPTTFADHDNDETSNDGWNHGTISQPGMIQQPGVSNQGFVPQEVLAFEQDNVHQQASKEYHQGSSYQEELMALERSNNRQGNFHQLANMHDGAYLPEPAAMQQLNIHHGNVNQQANMYHGLYPQEPLVMQQFNNDQGDFHQQASIQQGFCVQEPMTLEQLNNQQDNFHHQGGLYQQGININSQDEVYNHQRKLAYQAHSPNAYSGAISKTEAIHGTKGKHQATQKAPRKLLDNTLDIDTILSSNNKLLMEAADFQLASLLNSAKDHKGRLTDDNRNLELDWIMGALKLNLTYLEARRRRAEANKKNRR</sequence>
<dbReference type="RefSeq" id="XP_056579837.1">
    <property type="nucleotide sequence ID" value="XM_056723587.1"/>
</dbReference>
<evidence type="ECO:0000313" key="2">
    <source>
        <dbReference type="Proteomes" id="UP001147752"/>
    </source>
</evidence>
<comment type="caution">
    <text evidence="1">The sequence shown here is derived from an EMBL/GenBank/DDBJ whole genome shotgun (WGS) entry which is preliminary data.</text>
</comment>
<dbReference type="AlphaFoldDB" id="A0A9W9S857"/>
<accession>A0A9W9S857</accession>
<keyword evidence="2" id="KW-1185">Reference proteome</keyword>
<protein>
    <submittedName>
        <fullName evidence="1">Uncharacterized protein</fullName>
    </submittedName>
</protein>
<reference evidence="1" key="2">
    <citation type="journal article" date="2023" name="IMA Fungus">
        <title>Comparative genomic study of the Penicillium genus elucidates a diverse pangenome and 15 lateral gene transfer events.</title>
        <authorList>
            <person name="Petersen C."/>
            <person name="Sorensen T."/>
            <person name="Nielsen M.R."/>
            <person name="Sondergaard T.E."/>
            <person name="Sorensen J.L."/>
            <person name="Fitzpatrick D.A."/>
            <person name="Frisvad J.C."/>
            <person name="Nielsen K.L."/>
        </authorList>
    </citation>
    <scope>NUCLEOTIDE SEQUENCE</scope>
    <source>
        <strain evidence="1">IBT 3081</strain>
    </source>
</reference>
<gene>
    <name evidence="1" type="ORF">N7517_005857</name>
</gene>